<evidence type="ECO:0000313" key="3">
    <source>
        <dbReference type="Proteomes" id="UP000317169"/>
    </source>
</evidence>
<protein>
    <recommendedName>
        <fullName evidence="4">Outer membrane lipoprotein-sorting protein</fullName>
    </recommendedName>
</protein>
<dbReference type="RefSeq" id="WP_141421708.1">
    <property type="nucleotide sequence ID" value="NZ_VIAR01000006.1"/>
</dbReference>
<keyword evidence="1" id="KW-0732">Signal</keyword>
<dbReference type="OrthoDB" id="892266at2"/>
<organism evidence="2 3">
    <name type="scientific">Haloflavibacter putidus</name>
    <dbReference type="NCBI Taxonomy" id="2576776"/>
    <lineage>
        <taxon>Bacteria</taxon>
        <taxon>Pseudomonadati</taxon>
        <taxon>Bacteroidota</taxon>
        <taxon>Flavobacteriia</taxon>
        <taxon>Flavobacteriales</taxon>
        <taxon>Flavobacteriaceae</taxon>
        <taxon>Haloflavibacter</taxon>
    </lineage>
</organism>
<reference evidence="2 3" key="1">
    <citation type="submission" date="2019-06" db="EMBL/GenBank/DDBJ databases">
        <title>Flavibacter putida gen. nov., sp. nov., a novel marine bacterium of the family Flavobacteriaceae isolated from coastal seawater.</title>
        <authorList>
            <person name="Feng X."/>
        </authorList>
    </citation>
    <scope>NUCLEOTIDE SEQUENCE [LARGE SCALE GENOMIC DNA]</scope>
    <source>
        <strain evidence="2 3">PLHSN227</strain>
    </source>
</reference>
<dbReference type="EMBL" id="VIAR01000006">
    <property type="protein sequence ID" value="TQD38850.1"/>
    <property type="molecule type" value="Genomic_DNA"/>
</dbReference>
<sequence length="222" mass="26639">MRKTFSFLLVCFAFLSFFACKQEQKDSSNKENNTILQKIANAYGLNQWQNVDKLRYTFNVDRDSSHFERSWEWSPKTGEIVYTTADTTIKYNRKKVAELPKIDANFINDKYWLLFPFQLVWDTGFEYEVIENQVAPISGKKLTQIWIKYRDETGYTPGDHYKIYIDKDFKIQEWEYFPKGSKEPRLQTTWQDYTQQNGILIAKNHFNQNKNFQLYFTDVKIE</sequence>
<accession>A0A507ZMS5</accession>
<dbReference type="AlphaFoldDB" id="A0A507ZMS5"/>
<evidence type="ECO:0000313" key="2">
    <source>
        <dbReference type="EMBL" id="TQD38850.1"/>
    </source>
</evidence>
<dbReference type="PROSITE" id="PS51257">
    <property type="entry name" value="PROKAR_LIPOPROTEIN"/>
    <property type="match status" value="1"/>
</dbReference>
<comment type="caution">
    <text evidence="2">The sequence shown here is derived from an EMBL/GenBank/DDBJ whole genome shotgun (WGS) entry which is preliminary data.</text>
</comment>
<keyword evidence="3" id="KW-1185">Reference proteome</keyword>
<feature type="chain" id="PRO_5021414970" description="Outer membrane lipoprotein-sorting protein" evidence="1">
    <location>
        <begin position="22"/>
        <end position="222"/>
    </location>
</feature>
<name>A0A507ZMS5_9FLAO</name>
<evidence type="ECO:0000256" key="1">
    <source>
        <dbReference type="SAM" id="SignalP"/>
    </source>
</evidence>
<proteinExistence type="predicted"/>
<gene>
    <name evidence="2" type="ORF">FKR84_07670</name>
</gene>
<feature type="signal peptide" evidence="1">
    <location>
        <begin position="1"/>
        <end position="21"/>
    </location>
</feature>
<dbReference type="Proteomes" id="UP000317169">
    <property type="component" value="Unassembled WGS sequence"/>
</dbReference>
<evidence type="ECO:0008006" key="4">
    <source>
        <dbReference type="Google" id="ProtNLM"/>
    </source>
</evidence>